<feature type="transmembrane region" description="Helical" evidence="7">
    <location>
        <begin position="588"/>
        <end position="611"/>
    </location>
</feature>
<evidence type="ECO:0000256" key="1">
    <source>
        <dbReference type="ARBA" id="ARBA00004141"/>
    </source>
</evidence>
<feature type="transmembrane region" description="Helical" evidence="7">
    <location>
        <begin position="552"/>
        <end position="568"/>
    </location>
</feature>
<comment type="similarity">
    <text evidence="2">Belongs to the amino acid/polyamine transporter 2 family.</text>
</comment>
<feature type="region of interest" description="Disordered" evidence="6">
    <location>
        <begin position="172"/>
        <end position="196"/>
    </location>
</feature>
<evidence type="ECO:0000256" key="3">
    <source>
        <dbReference type="ARBA" id="ARBA00022692"/>
    </source>
</evidence>
<dbReference type="Pfam" id="PF01490">
    <property type="entry name" value="Aa_trans"/>
    <property type="match status" value="1"/>
</dbReference>
<dbReference type="PANTHER" id="PTHR22950">
    <property type="entry name" value="AMINO ACID TRANSPORTER"/>
    <property type="match status" value="1"/>
</dbReference>
<name>A0AA38RHN1_9PEZI</name>
<reference evidence="9" key="1">
    <citation type="submission" date="2022-07" db="EMBL/GenBank/DDBJ databases">
        <title>Fungi with potential for degradation of polypropylene.</title>
        <authorList>
            <person name="Gostincar C."/>
        </authorList>
    </citation>
    <scope>NUCLEOTIDE SEQUENCE</scope>
    <source>
        <strain evidence="9">EXF-13308</strain>
    </source>
</reference>
<dbReference type="PANTHER" id="PTHR22950:SF332">
    <property type="entry name" value="AMINO ACID TRANSPORTER (EUROFUNG)"/>
    <property type="match status" value="1"/>
</dbReference>
<evidence type="ECO:0000313" key="9">
    <source>
        <dbReference type="EMBL" id="KAJ9137970.1"/>
    </source>
</evidence>
<feature type="compositionally biased region" description="Low complexity" evidence="6">
    <location>
        <begin position="42"/>
        <end position="63"/>
    </location>
</feature>
<feature type="transmembrane region" description="Helical" evidence="7">
    <location>
        <begin position="294"/>
        <end position="318"/>
    </location>
</feature>
<feature type="compositionally biased region" description="Acidic residues" evidence="6">
    <location>
        <begin position="173"/>
        <end position="188"/>
    </location>
</feature>
<feature type="compositionally biased region" description="Basic and acidic residues" evidence="6">
    <location>
        <begin position="12"/>
        <end position="21"/>
    </location>
</feature>
<dbReference type="InterPro" id="IPR013057">
    <property type="entry name" value="AA_transpt_TM"/>
</dbReference>
<keyword evidence="4 7" id="KW-1133">Transmembrane helix</keyword>
<dbReference type="GO" id="GO:0005774">
    <property type="term" value="C:vacuolar membrane"/>
    <property type="evidence" value="ECO:0007669"/>
    <property type="project" value="TreeGrafter"/>
</dbReference>
<sequence length="613" mass="65172">MADTPNSTGGLSERRQAEVVADHLPAGYSYAAGLTGTSEGDSVSPGSSRGRPSESHGSPSRPGAGPVEEQQAESSLLLQGGDIHRDLFKLNHSAAAPQLQRSRTIGAPETVPSPSPAPPDLTAADHLVPGGFRRAFLQQKKHRLGWDINSAPITRNFVEFLDLYGDFVGEDLRESEEEEEETEEEEEAAVPAERRPLLPRRGVKRARSAVRRKADAGTAKSFFTLLKAFVGTGIMFLPKAFNNGGILFSTVTMLAVAVITFVAFHLLLKCRARCGGGGYGELGEAIAGARMRSLILASVTISQIGFVCAGIVFVAENLRAFFAAVLPASGGAGTEQLLSTRALIALQLAALVPLSFIRNISKLGPAALLADVFILVGVTYIYYFDVSVLATKGLAPTVQLFNPAHYTLTVGAAIFAFEGIGLILPIRDSMRSPHRFEPLLALVMVIITLLFTSVGALCYAALGADTKTEVIANFPQDSPLVNAVQFLYSLAVLVGTPVQLFPALRILEGRVFGRRSGKADAATKWRKNAFRAALVCVCGGVSVLGAGNLDRFVALIGSFACVPLVYIYPPFLHYRGVAETGWEKGGDLVMMAGGVVAMVYTTAVTVVNSFMQA</sequence>
<evidence type="ECO:0000256" key="5">
    <source>
        <dbReference type="ARBA" id="ARBA00023136"/>
    </source>
</evidence>
<gene>
    <name evidence="9" type="ORF">NKR23_g8849</name>
</gene>
<feature type="domain" description="Amino acid transporter transmembrane" evidence="8">
    <location>
        <begin position="217"/>
        <end position="606"/>
    </location>
</feature>
<evidence type="ECO:0000256" key="4">
    <source>
        <dbReference type="ARBA" id="ARBA00022989"/>
    </source>
</evidence>
<comment type="caution">
    <text evidence="9">The sequence shown here is derived from an EMBL/GenBank/DDBJ whole genome shotgun (WGS) entry which is preliminary data.</text>
</comment>
<evidence type="ECO:0000313" key="10">
    <source>
        <dbReference type="Proteomes" id="UP001174694"/>
    </source>
</evidence>
<feature type="transmembrane region" description="Helical" evidence="7">
    <location>
        <begin position="246"/>
        <end position="268"/>
    </location>
</feature>
<feature type="region of interest" description="Disordered" evidence="6">
    <location>
        <begin position="98"/>
        <end position="124"/>
    </location>
</feature>
<dbReference type="GO" id="GO:0005302">
    <property type="term" value="F:L-tyrosine transmembrane transporter activity"/>
    <property type="evidence" value="ECO:0007669"/>
    <property type="project" value="TreeGrafter"/>
</dbReference>
<dbReference type="AlphaFoldDB" id="A0AA38RHN1"/>
<feature type="transmembrane region" description="Helical" evidence="7">
    <location>
        <begin position="221"/>
        <end position="240"/>
    </location>
</feature>
<feature type="transmembrane region" description="Helical" evidence="7">
    <location>
        <begin position="482"/>
        <end position="507"/>
    </location>
</feature>
<keyword evidence="10" id="KW-1185">Reference proteome</keyword>
<dbReference type="EMBL" id="JANBVO010000032">
    <property type="protein sequence ID" value="KAJ9137970.1"/>
    <property type="molecule type" value="Genomic_DNA"/>
</dbReference>
<keyword evidence="5 7" id="KW-0472">Membrane</keyword>
<evidence type="ECO:0000259" key="8">
    <source>
        <dbReference type="Pfam" id="PF01490"/>
    </source>
</evidence>
<feature type="transmembrane region" description="Helical" evidence="7">
    <location>
        <begin position="438"/>
        <end position="462"/>
    </location>
</feature>
<evidence type="ECO:0000256" key="6">
    <source>
        <dbReference type="SAM" id="MobiDB-lite"/>
    </source>
</evidence>
<feature type="transmembrane region" description="Helical" evidence="7">
    <location>
        <begin position="404"/>
        <end position="426"/>
    </location>
</feature>
<proteinExistence type="inferred from homology"/>
<accession>A0AA38RHN1</accession>
<feature type="compositionally biased region" description="Polar residues" evidence="6">
    <location>
        <begin position="1"/>
        <end position="10"/>
    </location>
</feature>
<dbReference type="Proteomes" id="UP001174694">
    <property type="component" value="Unassembled WGS sequence"/>
</dbReference>
<protein>
    <submittedName>
        <fullName evidence="9">Vacuolar amino acid transporter 3</fullName>
    </submittedName>
</protein>
<keyword evidence="3 7" id="KW-0812">Transmembrane</keyword>
<comment type="subcellular location">
    <subcellularLocation>
        <location evidence="1">Membrane</location>
        <topology evidence="1">Multi-pass membrane protein</topology>
    </subcellularLocation>
</comment>
<organism evidence="9 10">
    <name type="scientific">Pleurostoma richardsiae</name>
    <dbReference type="NCBI Taxonomy" id="41990"/>
    <lineage>
        <taxon>Eukaryota</taxon>
        <taxon>Fungi</taxon>
        <taxon>Dikarya</taxon>
        <taxon>Ascomycota</taxon>
        <taxon>Pezizomycotina</taxon>
        <taxon>Sordariomycetes</taxon>
        <taxon>Sordariomycetidae</taxon>
        <taxon>Calosphaeriales</taxon>
        <taxon>Pleurostomataceae</taxon>
        <taxon>Pleurostoma</taxon>
    </lineage>
</organism>
<feature type="region of interest" description="Disordered" evidence="6">
    <location>
        <begin position="1"/>
        <end position="74"/>
    </location>
</feature>
<feature type="transmembrane region" description="Helical" evidence="7">
    <location>
        <begin position="338"/>
        <end position="356"/>
    </location>
</feature>
<feature type="transmembrane region" description="Helical" evidence="7">
    <location>
        <begin position="363"/>
        <end position="384"/>
    </location>
</feature>
<evidence type="ECO:0000256" key="7">
    <source>
        <dbReference type="SAM" id="Phobius"/>
    </source>
</evidence>
<evidence type="ECO:0000256" key="2">
    <source>
        <dbReference type="ARBA" id="ARBA00008066"/>
    </source>
</evidence>